<protein>
    <submittedName>
        <fullName evidence="1">Uncharacterized protein</fullName>
    </submittedName>
</protein>
<dbReference type="Proteomes" id="UP000253772">
    <property type="component" value="Plasmid p1"/>
</dbReference>
<evidence type="ECO:0000313" key="2">
    <source>
        <dbReference type="Proteomes" id="UP000253772"/>
    </source>
</evidence>
<dbReference type="EMBL" id="CP037902">
    <property type="protein sequence ID" value="QBP14513.1"/>
    <property type="molecule type" value="Genomic_DNA"/>
</dbReference>
<gene>
    <name evidence="1" type="ORF">DDF84_032950</name>
</gene>
<dbReference type="GeneID" id="60825066"/>
<geneLocation type="plasmid" evidence="1">
    <name>p1</name>
</geneLocation>
<sequence>MTLNQSEQQGLKSAILVHESQAGVVEHCFCTKEQAEATLRASPDADTGASMFVTEEALEAEMVYSTSPDLRARVEAAKSKLQFDIAVRDALNRNGVPADRILRVAVYKAIKELRETVLRPVC</sequence>
<dbReference type="RefSeq" id="WP_029309134.1">
    <property type="nucleotide sequence ID" value="NZ_CP026546.1"/>
</dbReference>
<organism evidence="1 2">
    <name type="scientific">Cupriavidus metallidurans</name>
    <dbReference type="NCBI Taxonomy" id="119219"/>
    <lineage>
        <taxon>Bacteria</taxon>
        <taxon>Pseudomonadati</taxon>
        <taxon>Pseudomonadota</taxon>
        <taxon>Betaproteobacteria</taxon>
        <taxon>Burkholderiales</taxon>
        <taxon>Burkholderiaceae</taxon>
        <taxon>Cupriavidus</taxon>
    </lineage>
</organism>
<proteinExistence type="predicted"/>
<dbReference type="AlphaFoldDB" id="A0A2L0XD31"/>
<accession>A0A2L0XD31</accession>
<name>A0A2L0XD31_9BURK</name>
<keyword evidence="1" id="KW-0614">Plasmid</keyword>
<dbReference type="OrthoDB" id="8964402at2"/>
<evidence type="ECO:0000313" key="1">
    <source>
        <dbReference type="EMBL" id="QBP14513.1"/>
    </source>
</evidence>
<reference evidence="1 2" key="1">
    <citation type="submission" date="2019-03" db="EMBL/GenBank/DDBJ databases">
        <title>Comparative insights into the high quality Complete genome sequence of highly metal resistant Cupriavidus metallidurans strain BS1 isolated from a gold-copper mine.</title>
        <authorList>
            <person name="Mazhar H.S."/>
            <person name="Rensing C."/>
        </authorList>
    </citation>
    <scope>NUCLEOTIDE SEQUENCE [LARGE SCALE GENOMIC DNA]</scope>
    <source>
        <strain evidence="1 2">BS1</strain>
        <plasmid evidence="1 2">p1</plasmid>
    </source>
</reference>